<dbReference type="Proteomes" id="UP000000863">
    <property type="component" value="Segment"/>
</dbReference>
<keyword evidence="2" id="KW-0472">Membrane</keyword>
<organism evidence="3 4">
    <name type="scientific">Emiliania huxleyi virus 86 (isolate United Kingdom/English Channel/1999)</name>
    <name type="common">EhV-86</name>
    <dbReference type="NCBI Taxonomy" id="654925"/>
    <lineage>
        <taxon>Viruses</taxon>
        <taxon>Varidnaviria</taxon>
        <taxon>Bamfordvirae</taxon>
        <taxon>Nucleocytoviricota</taxon>
        <taxon>Megaviricetes</taxon>
        <taxon>Algavirales</taxon>
        <taxon>Phycodnaviridae</taxon>
        <taxon>Coccolithovirus</taxon>
        <taxon>Coccolithovirus huxleyi</taxon>
        <taxon>Emiliania huxleyi virus 86</taxon>
    </lineage>
</organism>
<name>Q4A2K2_EHV8U</name>
<keyword evidence="2" id="KW-0812">Transmembrane</keyword>
<feature type="transmembrane region" description="Helical" evidence="2">
    <location>
        <begin position="25"/>
        <end position="44"/>
    </location>
</feature>
<keyword evidence="4" id="KW-1185">Reference proteome</keyword>
<gene>
    <name evidence="3" type="ORF">EhV278</name>
</gene>
<dbReference type="KEGG" id="vg:3654897"/>
<feature type="compositionally biased region" description="Pro residues" evidence="1">
    <location>
        <begin position="62"/>
        <end position="91"/>
    </location>
</feature>
<evidence type="ECO:0000256" key="2">
    <source>
        <dbReference type="SAM" id="Phobius"/>
    </source>
</evidence>
<sequence length="99" mass="11288">MPEVRCSILFFKYKMKLPQLKLGKLSRTHVIYGVLVITVIFYILDYTEVFRISTYIGTATITPPPPEIQPKPVIIEPPPEKPSPMTKPAPNRPQLKLPD</sequence>
<organismHost>
    <name type="scientific">Emiliania huxleyi</name>
    <name type="common">Coccolithophore</name>
    <name type="synonym">Pontosphaera huxleyi</name>
    <dbReference type="NCBI Taxonomy" id="2903"/>
</organismHost>
<evidence type="ECO:0000256" key="1">
    <source>
        <dbReference type="SAM" id="MobiDB-lite"/>
    </source>
</evidence>
<evidence type="ECO:0000313" key="4">
    <source>
        <dbReference type="Proteomes" id="UP000000863"/>
    </source>
</evidence>
<feature type="region of interest" description="Disordered" evidence="1">
    <location>
        <begin position="61"/>
        <end position="99"/>
    </location>
</feature>
<protein>
    <submittedName>
        <fullName evidence="3">Putative membrane protein</fullName>
    </submittedName>
</protein>
<keyword evidence="2" id="KW-1133">Transmembrane helix</keyword>
<proteinExistence type="predicted"/>
<reference evidence="3 4" key="1">
    <citation type="journal article" date="2005" name="Science">
        <title>Complete genome sequence and lytic phase transcription profile of a Coccolithovirus.</title>
        <authorList>
            <person name="Wilson W.H."/>
            <person name="Schroeder D.C."/>
            <person name="Allen M.J."/>
            <person name="Holden M.T.G."/>
            <person name="Parkhill J."/>
            <person name="Barrell B.G."/>
            <person name="Churcher C."/>
            <person name="Hamlin N."/>
            <person name="Mungall K."/>
            <person name="Norbertczak H."/>
            <person name="Quail M.A."/>
            <person name="Price C."/>
            <person name="Rabbinowitsch E."/>
            <person name="Walker D."/>
            <person name="Craigon M."/>
            <person name="Roy D."/>
            <person name="Ghazal P."/>
        </authorList>
    </citation>
    <scope>NUCLEOTIDE SEQUENCE [LARGE SCALE GENOMIC DNA]</scope>
    <source>
        <strain evidence="4">Isolate United Kingdom/English Channel/1999</strain>
    </source>
</reference>
<dbReference type="EMBL" id="AJ890364">
    <property type="protein sequence ID" value="CAI65704.1"/>
    <property type="molecule type" value="Genomic_DNA"/>
</dbReference>
<dbReference type="GeneID" id="3654897"/>
<dbReference type="RefSeq" id="YP_294035.1">
    <property type="nucleotide sequence ID" value="NC_007346.1"/>
</dbReference>
<accession>Q4A2K2</accession>
<evidence type="ECO:0000313" key="3">
    <source>
        <dbReference type="EMBL" id="CAI65704.1"/>
    </source>
</evidence>